<protein>
    <submittedName>
        <fullName evidence="1">Uncharacterized protein</fullName>
    </submittedName>
</protein>
<reference evidence="1" key="1">
    <citation type="submission" date="2021-02" db="EMBL/GenBank/DDBJ databases">
        <authorList>
            <person name="Nowell W R."/>
        </authorList>
    </citation>
    <scope>NUCLEOTIDE SEQUENCE</scope>
</reference>
<dbReference type="Proteomes" id="UP000681720">
    <property type="component" value="Unassembled WGS sequence"/>
</dbReference>
<dbReference type="PANTHER" id="PTHR46497">
    <property type="entry name" value="THIOREDOXIN DOMAIN-CONTAINING PROTEIN 11"/>
    <property type="match status" value="1"/>
</dbReference>
<evidence type="ECO:0000313" key="1">
    <source>
        <dbReference type="EMBL" id="CAF5215503.1"/>
    </source>
</evidence>
<sequence length="167" mass="20080">VKFIAVNCFYHTGQCRKSYKLDYYPHMYLYIKGTRGYQYFGPSITLNIIEFIEKIRMPIIRLTNENEFLDFTVQHESHVLAHFDFSNNVQRQHYSFFVQAALKHIEYDNEHPIRFALILNESIIEKFSQLSNSTFPKPFVILNQFNSPPQMFPHMTYNFTTENLFQW</sequence>
<feature type="non-terminal residue" evidence="1">
    <location>
        <position position="1"/>
    </location>
</feature>
<name>A0A8S3JEB8_9BILA</name>
<dbReference type="AlphaFoldDB" id="A0A8S3JEB8"/>
<evidence type="ECO:0000313" key="2">
    <source>
        <dbReference type="Proteomes" id="UP000681720"/>
    </source>
</evidence>
<proteinExistence type="predicted"/>
<dbReference type="EMBL" id="CAJOBJ010357210">
    <property type="protein sequence ID" value="CAF5215503.1"/>
    <property type="molecule type" value="Genomic_DNA"/>
</dbReference>
<dbReference type="InterPro" id="IPR052792">
    <property type="entry name" value="Thioredoxin_dom-contain_11"/>
</dbReference>
<gene>
    <name evidence="1" type="ORF">GIL414_LOCUS81368</name>
</gene>
<dbReference type="PANTHER" id="PTHR46497:SF1">
    <property type="entry name" value="THIOREDOXIN DOMAIN-CONTAINING PROTEIN 11"/>
    <property type="match status" value="1"/>
</dbReference>
<accession>A0A8S3JEB8</accession>
<comment type="caution">
    <text evidence="1">The sequence shown here is derived from an EMBL/GenBank/DDBJ whole genome shotgun (WGS) entry which is preliminary data.</text>
</comment>
<organism evidence="1 2">
    <name type="scientific">Rotaria magnacalcarata</name>
    <dbReference type="NCBI Taxonomy" id="392030"/>
    <lineage>
        <taxon>Eukaryota</taxon>
        <taxon>Metazoa</taxon>
        <taxon>Spiralia</taxon>
        <taxon>Gnathifera</taxon>
        <taxon>Rotifera</taxon>
        <taxon>Eurotatoria</taxon>
        <taxon>Bdelloidea</taxon>
        <taxon>Philodinida</taxon>
        <taxon>Philodinidae</taxon>
        <taxon>Rotaria</taxon>
    </lineage>
</organism>
<feature type="non-terminal residue" evidence="1">
    <location>
        <position position="167"/>
    </location>
</feature>